<name>A0A835GZY4_9MAGN</name>
<sequence>MGNCLRHESSDIWCGEDWGSPLPQKLATKNGMYNKSRRNNSTAEEESLLGDDHKRNVPCTTEVKIKITKKELEELLGKVDVQGLSVEQVLSHLINASDEYHTHQKSWRPALQSIPEVN</sequence>
<comment type="caution">
    <text evidence="2">The sequence shown here is derived from an EMBL/GenBank/DDBJ whole genome shotgun (WGS) entry which is preliminary data.</text>
</comment>
<evidence type="ECO:0000256" key="1">
    <source>
        <dbReference type="SAM" id="MobiDB-lite"/>
    </source>
</evidence>
<evidence type="ECO:0000313" key="3">
    <source>
        <dbReference type="Proteomes" id="UP000631114"/>
    </source>
</evidence>
<accession>A0A835GZY4</accession>
<reference evidence="2 3" key="1">
    <citation type="submission" date="2020-10" db="EMBL/GenBank/DDBJ databases">
        <title>The Coptis chinensis genome and diversification of protoberbering-type alkaloids.</title>
        <authorList>
            <person name="Wang B."/>
            <person name="Shu S."/>
            <person name="Song C."/>
            <person name="Liu Y."/>
        </authorList>
    </citation>
    <scope>NUCLEOTIDE SEQUENCE [LARGE SCALE GENOMIC DNA]</scope>
    <source>
        <strain evidence="2">HL-2020</strain>
        <tissue evidence="2">Leaf</tissue>
    </source>
</reference>
<protein>
    <submittedName>
        <fullName evidence="2">Uncharacterized protein</fullName>
    </submittedName>
</protein>
<keyword evidence="3" id="KW-1185">Reference proteome</keyword>
<dbReference type="OrthoDB" id="610799at2759"/>
<dbReference type="EMBL" id="JADFTS010000009">
    <property type="protein sequence ID" value="KAF9589023.1"/>
    <property type="molecule type" value="Genomic_DNA"/>
</dbReference>
<dbReference type="AlphaFoldDB" id="A0A835GZY4"/>
<dbReference type="Proteomes" id="UP000631114">
    <property type="component" value="Unassembled WGS sequence"/>
</dbReference>
<organism evidence="2 3">
    <name type="scientific">Coptis chinensis</name>
    <dbReference type="NCBI Taxonomy" id="261450"/>
    <lineage>
        <taxon>Eukaryota</taxon>
        <taxon>Viridiplantae</taxon>
        <taxon>Streptophyta</taxon>
        <taxon>Embryophyta</taxon>
        <taxon>Tracheophyta</taxon>
        <taxon>Spermatophyta</taxon>
        <taxon>Magnoliopsida</taxon>
        <taxon>Ranunculales</taxon>
        <taxon>Ranunculaceae</taxon>
        <taxon>Coptidoideae</taxon>
        <taxon>Coptis</taxon>
    </lineage>
</organism>
<dbReference type="PANTHER" id="PTHR33647:SF5">
    <property type="entry name" value="OS01G0793900 PROTEIN"/>
    <property type="match status" value="1"/>
</dbReference>
<dbReference type="PANTHER" id="PTHR33647">
    <property type="entry name" value="OS01G0793900 PROTEIN"/>
    <property type="match status" value="1"/>
</dbReference>
<feature type="region of interest" description="Disordered" evidence="1">
    <location>
        <begin position="31"/>
        <end position="55"/>
    </location>
</feature>
<gene>
    <name evidence="2" type="ORF">IFM89_018262</name>
</gene>
<proteinExistence type="predicted"/>
<evidence type="ECO:0000313" key="2">
    <source>
        <dbReference type="EMBL" id="KAF9589023.1"/>
    </source>
</evidence>